<dbReference type="GeneID" id="80893299"/>
<sequence length="69" mass="7568">MAARLLRGCLCEDMDVILGPGIRPVDSKIAEAPRSVALAIVVSDVDRRKARDTFGPISIDFCRLLKLRS</sequence>
<keyword evidence="2" id="KW-1185">Reference proteome</keyword>
<dbReference type="KEGG" id="amus:LMH87_006140"/>
<evidence type="ECO:0000313" key="2">
    <source>
        <dbReference type="Proteomes" id="UP001144673"/>
    </source>
</evidence>
<dbReference type="AlphaFoldDB" id="A0A9W8QPQ8"/>
<organism evidence="1 2">
    <name type="scientific">Akanthomyces muscarius</name>
    <name type="common">Entomopathogenic fungus</name>
    <name type="synonym">Lecanicillium muscarium</name>
    <dbReference type="NCBI Taxonomy" id="2231603"/>
    <lineage>
        <taxon>Eukaryota</taxon>
        <taxon>Fungi</taxon>
        <taxon>Dikarya</taxon>
        <taxon>Ascomycota</taxon>
        <taxon>Pezizomycotina</taxon>
        <taxon>Sordariomycetes</taxon>
        <taxon>Hypocreomycetidae</taxon>
        <taxon>Hypocreales</taxon>
        <taxon>Cordycipitaceae</taxon>
        <taxon>Akanthomyces</taxon>
    </lineage>
</organism>
<dbReference type="RefSeq" id="XP_056059381.1">
    <property type="nucleotide sequence ID" value="XM_056203979.1"/>
</dbReference>
<reference evidence="1" key="1">
    <citation type="journal article" date="2023" name="Access Microbiol">
        <title>De-novo genome assembly for Akanthomyces muscarius, a biocontrol agent of insect agricultural pests.</title>
        <authorList>
            <person name="Erdos Z."/>
            <person name="Studholme D.J."/>
            <person name="Raymond B."/>
            <person name="Sharma M."/>
        </authorList>
    </citation>
    <scope>NUCLEOTIDE SEQUENCE</scope>
    <source>
        <strain evidence="1">Ve6</strain>
    </source>
</reference>
<comment type="caution">
    <text evidence="1">The sequence shown here is derived from an EMBL/GenBank/DDBJ whole genome shotgun (WGS) entry which is preliminary data.</text>
</comment>
<gene>
    <name evidence="1" type="ORF">LMH87_006140</name>
</gene>
<dbReference type="Proteomes" id="UP001144673">
    <property type="component" value="Chromosome 1"/>
</dbReference>
<proteinExistence type="predicted"/>
<name>A0A9W8QPQ8_AKAMU</name>
<dbReference type="EMBL" id="JAJHUN010000001">
    <property type="protein sequence ID" value="KAJ4164466.1"/>
    <property type="molecule type" value="Genomic_DNA"/>
</dbReference>
<accession>A0A9W8QPQ8</accession>
<evidence type="ECO:0000313" key="1">
    <source>
        <dbReference type="EMBL" id="KAJ4164466.1"/>
    </source>
</evidence>
<protein>
    <submittedName>
        <fullName evidence="1">Uncharacterized protein</fullName>
    </submittedName>
</protein>